<dbReference type="EMBL" id="JAYMGO010000008">
    <property type="protein sequence ID" value="KAL1269147.1"/>
    <property type="molecule type" value="Genomic_DNA"/>
</dbReference>
<name>A0ABR3MWZ0_9TELE</name>
<gene>
    <name evidence="1" type="ORF">QQF64_031436</name>
</gene>
<evidence type="ECO:0008006" key="3">
    <source>
        <dbReference type="Google" id="ProtNLM"/>
    </source>
</evidence>
<accession>A0ABR3MWZ0</accession>
<dbReference type="Proteomes" id="UP001558613">
    <property type="component" value="Unassembled WGS sequence"/>
</dbReference>
<proteinExistence type="predicted"/>
<comment type="caution">
    <text evidence="1">The sequence shown here is derived from an EMBL/GenBank/DDBJ whole genome shotgun (WGS) entry which is preliminary data.</text>
</comment>
<sequence length="194" mass="21810">MTALLLEEACEVGSMYINELRSMKEVPTHKDCAEAYFLMAHKGDIESRLRGTSPPCIKSKSEKTADTITKVIKVISQLIKETIASEIREAKMFSVQIDTTQDITAKDQCSVILRYVTDVVHENLVALVDSLQQDKTMKPTARAKVKGYIEGLLKYETVLTAQIFLRIFEHTSPLSKYLQTSGMDLLTAHRLVVE</sequence>
<organism evidence="1 2">
    <name type="scientific">Cirrhinus molitorella</name>
    <name type="common">mud carp</name>
    <dbReference type="NCBI Taxonomy" id="172907"/>
    <lineage>
        <taxon>Eukaryota</taxon>
        <taxon>Metazoa</taxon>
        <taxon>Chordata</taxon>
        <taxon>Craniata</taxon>
        <taxon>Vertebrata</taxon>
        <taxon>Euteleostomi</taxon>
        <taxon>Actinopterygii</taxon>
        <taxon>Neopterygii</taxon>
        <taxon>Teleostei</taxon>
        <taxon>Ostariophysi</taxon>
        <taxon>Cypriniformes</taxon>
        <taxon>Cyprinidae</taxon>
        <taxon>Labeoninae</taxon>
        <taxon>Labeonini</taxon>
        <taxon>Cirrhinus</taxon>
    </lineage>
</organism>
<keyword evidence="2" id="KW-1185">Reference proteome</keyword>
<reference evidence="1 2" key="1">
    <citation type="submission" date="2023-09" db="EMBL/GenBank/DDBJ databases">
        <authorList>
            <person name="Wang M."/>
        </authorList>
    </citation>
    <scope>NUCLEOTIDE SEQUENCE [LARGE SCALE GENOMIC DNA]</scope>
    <source>
        <strain evidence="1">GT-2023</strain>
        <tissue evidence="1">Liver</tissue>
    </source>
</reference>
<evidence type="ECO:0000313" key="1">
    <source>
        <dbReference type="EMBL" id="KAL1269147.1"/>
    </source>
</evidence>
<evidence type="ECO:0000313" key="2">
    <source>
        <dbReference type="Proteomes" id="UP001558613"/>
    </source>
</evidence>
<protein>
    <recommendedName>
        <fullName evidence="3">DUF4371 domain-containing protein</fullName>
    </recommendedName>
</protein>